<dbReference type="AlphaFoldDB" id="A0A5M9JVE7"/>
<evidence type="ECO:0000256" key="1">
    <source>
        <dbReference type="SAM" id="MobiDB-lite"/>
    </source>
</evidence>
<feature type="compositionally biased region" description="Polar residues" evidence="1">
    <location>
        <begin position="49"/>
        <end position="62"/>
    </location>
</feature>
<gene>
    <name evidence="2" type="ORF">EYC84_003690</name>
</gene>
<feature type="compositionally biased region" description="Polar residues" evidence="1">
    <location>
        <begin position="17"/>
        <end position="35"/>
    </location>
</feature>
<reference evidence="2 3" key="1">
    <citation type="submission" date="2019-06" db="EMBL/GenBank/DDBJ databases">
        <title>Genome Sequence of the Brown Rot Fungal Pathogen Monilinia fructicola.</title>
        <authorList>
            <person name="De Miccolis Angelini R.M."/>
            <person name="Landi L."/>
            <person name="Abate D."/>
            <person name="Pollastro S."/>
            <person name="Romanazzi G."/>
            <person name="Faretra F."/>
        </authorList>
    </citation>
    <scope>NUCLEOTIDE SEQUENCE [LARGE SCALE GENOMIC DNA]</scope>
    <source>
        <strain evidence="2 3">Mfrc123</strain>
    </source>
</reference>
<comment type="caution">
    <text evidence="2">The sequence shown here is derived from an EMBL/GenBank/DDBJ whole genome shotgun (WGS) entry which is preliminary data.</text>
</comment>
<name>A0A5M9JVE7_MONFR</name>
<dbReference type="Proteomes" id="UP000322873">
    <property type="component" value="Unassembled WGS sequence"/>
</dbReference>
<feature type="compositionally biased region" description="Basic residues" evidence="1">
    <location>
        <begin position="65"/>
        <end position="77"/>
    </location>
</feature>
<feature type="region of interest" description="Disordered" evidence="1">
    <location>
        <begin position="1"/>
        <end position="86"/>
    </location>
</feature>
<feature type="compositionally biased region" description="Basic and acidic residues" evidence="1">
    <location>
        <begin position="1"/>
        <end position="15"/>
    </location>
</feature>
<keyword evidence="3" id="KW-1185">Reference proteome</keyword>
<dbReference type="EMBL" id="VICG01000004">
    <property type="protein sequence ID" value="KAA8573181.1"/>
    <property type="molecule type" value="Genomic_DNA"/>
</dbReference>
<evidence type="ECO:0000313" key="2">
    <source>
        <dbReference type="EMBL" id="KAA8573181.1"/>
    </source>
</evidence>
<proteinExistence type="predicted"/>
<organism evidence="2 3">
    <name type="scientific">Monilinia fructicola</name>
    <name type="common">Brown rot fungus</name>
    <name type="synonym">Ciboria fructicola</name>
    <dbReference type="NCBI Taxonomy" id="38448"/>
    <lineage>
        <taxon>Eukaryota</taxon>
        <taxon>Fungi</taxon>
        <taxon>Dikarya</taxon>
        <taxon>Ascomycota</taxon>
        <taxon>Pezizomycotina</taxon>
        <taxon>Leotiomycetes</taxon>
        <taxon>Helotiales</taxon>
        <taxon>Sclerotiniaceae</taxon>
        <taxon>Monilinia</taxon>
    </lineage>
</organism>
<protein>
    <submittedName>
        <fullName evidence="2">Uncharacterized protein</fullName>
    </submittedName>
</protein>
<accession>A0A5M9JVE7</accession>
<sequence>MRNVSKKSEGNKKEISNAGTRVVSTRNSSFPSYQKDSPKLVSLFGVGRRTSNINQHQTSNIQNSRMKRRQNKQRRREGRSSILHQSISKLPRYPWIHAISTV</sequence>
<evidence type="ECO:0000313" key="3">
    <source>
        <dbReference type="Proteomes" id="UP000322873"/>
    </source>
</evidence>